<keyword evidence="1" id="KW-0732">Signal</keyword>
<protein>
    <recommendedName>
        <fullName evidence="2">Transposable element P transposase-like GTP-binding insertion domain-containing protein</fullName>
    </recommendedName>
</protein>
<dbReference type="OMA" id="IRHEHIF"/>
<reference evidence="3" key="3">
    <citation type="submission" date="2025-09" db="UniProtKB">
        <authorList>
            <consortium name="Ensembl"/>
        </authorList>
    </citation>
    <scope>IDENTIFICATION</scope>
</reference>
<dbReference type="AlphaFoldDB" id="H2XQH1"/>
<feature type="signal peptide" evidence="1">
    <location>
        <begin position="1"/>
        <end position="26"/>
    </location>
</feature>
<keyword evidence="4" id="KW-1185">Reference proteome</keyword>
<dbReference type="InterPro" id="IPR048366">
    <property type="entry name" value="TNP-like_GBD"/>
</dbReference>
<evidence type="ECO:0000313" key="4">
    <source>
        <dbReference type="Proteomes" id="UP000008144"/>
    </source>
</evidence>
<organism evidence="3 4">
    <name type="scientific">Ciona intestinalis</name>
    <name type="common">Transparent sea squirt</name>
    <name type="synonym">Ascidia intestinalis</name>
    <dbReference type="NCBI Taxonomy" id="7719"/>
    <lineage>
        <taxon>Eukaryota</taxon>
        <taxon>Metazoa</taxon>
        <taxon>Chordata</taxon>
        <taxon>Tunicata</taxon>
        <taxon>Ascidiacea</taxon>
        <taxon>Phlebobranchia</taxon>
        <taxon>Cionidae</taxon>
        <taxon>Ciona</taxon>
    </lineage>
</organism>
<name>H2XQH1_CIOIN</name>
<dbReference type="HOGENOM" id="CLU_1502969_0_0_1"/>
<reference evidence="3" key="2">
    <citation type="submission" date="2025-08" db="UniProtKB">
        <authorList>
            <consortium name="Ensembl"/>
        </authorList>
    </citation>
    <scope>IDENTIFICATION</scope>
</reference>
<evidence type="ECO:0000313" key="3">
    <source>
        <dbReference type="Ensembl" id="ENSCINP00000031905.1"/>
    </source>
</evidence>
<dbReference type="InParanoid" id="H2XQH1"/>
<evidence type="ECO:0000256" key="1">
    <source>
        <dbReference type="SAM" id="SignalP"/>
    </source>
</evidence>
<dbReference type="Proteomes" id="UP000008144">
    <property type="component" value="Unassembled WGS sequence"/>
</dbReference>
<accession>H2XQH1</accession>
<dbReference type="GeneTree" id="ENSGT00940000161474"/>
<evidence type="ECO:0000259" key="2">
    <source>
        <dbReference type="Pfam" id="PF21788"/>
    </source>
</evidence>
<accession>A0A1W5BPH3</accession>
<reference evidence="4" key="1">
    <citation type="journal article" date="2002" name="Science">
        <title>The draft genome of Ciona intestinalis: insights into chordate and vertebrate origins.</title>
        <authorList>
            <person name="Dehal P."/>
            <person name="Satou Y."/>
            <person name="Campbell R.K."/>
            <person name="Chapman J."/>
            <person name="Degnan B."/>
            <person name="De Tomaso A."/>
            <person name="Davidson B."/>
            <person name="Di Gregorio A."/>
            <person name="Gelpke M."/>
            <person name="Goodstein D.M."/>
            <person name="Harafuji N."/>
            <person name="Hastings K.E."/>
            <person name="Ho I."/>
            <person name="Hotta K."/>
            <person name="Huang W."/>
            <person name="Kawashima T."/>
            <person name="Lemaire P."/>
            <person name="Martinez D."/>
            <person name="Meinertzhagen I.A."/>
            <person name="Necula S."/>
            <person name="Nonaka M."/>
            <person name="Putnam N."/>
            <person name="Rash S."/>
            <person name="Saiga H."/>
            <person name="Satake M."/>
            <person name="Terry A."/>
            <person name="Yamada L."/>
            <person name="Wang H.G."/>
            <person name="Awazu S."/>
            <person name="Azumi K."/>
            <person name="Boore J."/>
            <person name="Branno M."/>
            <person name="Chin-Bow S."/>
            <person name="DeSantis R."/>
            <person name="Doyle S."/>
            <person name="Francino P."/>
            <person name="Keys D.N."/>
            <person name="Haga S."/>
            <person name="Hayashi H."/>
            <person name="Hino K."/>
            <person name="Imai K.S."/>
            <person name="Inaba K."/>
            <person name="Kano S."/>
            <person name="Kobayashi K."/>
            <person name="Kobayashi M."/>
            <person name="Lee B.I."/>
            <person name="Makabe K.W."/>
            <person name="Manohar C."/>
            <person name="Matassi G."/>
            <person name="Medina M."/>
            <person name="Mochizuki Y."/>
            <person name="Mount S."/>
            <person name="Morishita T."/>
            <person name="Miura S."/>
            <person name="Nakayama A."/>
            <person name="Nishizaka S."/>
            <person name="Nomoto H."/>
            <person name="Ohta F."/>
            <person name="Oishi K."/>
            <person name="Rigoutsos I."/>
            <person name="Sano M."/>
            <person name="Sasaki A."/>
            <person name="Sasakura Y."/>
            <person name="Shoguchi E."/>
            <person name="Shin-i T."/>
            <person name="Spagnuolo A."/>
            <person name="Stainier D."/>
            <person name="Suzuki M.M."/>
            <person name="Tassy O."/>
            <person name="Takatori N."/>
            <person name="Tokuoka M."/>
            <person name="Yagi K."/>
            <person name="Yoshizaki F."/>
            <person name="Wada S."/>
            <person name="Zhang C."/>
            <person name="Hyatt P.D."/>
            <person name="Larimer F."/>
            <person name="Detter C."/>
            <person name="Doggett N."/>
            <person name="Glavina T."/>
            <person name="Hawkins T."/>
            <person name="Richardson P."/>
            <person name="Lucas S."/>
            <person name="Kohara Y."/>
            <person name="Levine M."/>
            <person name="Satoh N."/>
            <person name="Rokhsar D.S."/>
        </authorList>
    </citation>
    <scope>NUCLEOTIDE SEQUENCE [LARGE SCALE GENOMIC DNA]</scope>
</reference>
<feature type="chain" id="PRO_5015093542" description="Transposable element P transposase-like GTP-binding insertion domain-containing protein" evidence="1">
    <location>
        <begin position="27"/>
        <end position="179"/>
    </location>
</feature>
<dbReference type="Pfam" id="PF21788">
    <property type="entry name" value="TNP-like_GBD"/>
    <property type="match status" value="1"/>
</dbReference>
<feature type="domain" description="Transposable element P transposase-like GTP-binding insertion" evidence="2">
    <location>
        <begin position="85"/>
        <end position="169"/>
    </location>
</feature>
<dbReference type="Ensembl" id="ENSCINT00000035342.1">
    <property type="protein sequence ID" value="ENSCINP00000031905.1"/>
    <property type="gene ID" value="ENSCING00000022895.1"/>
</dbReference>
<proteinExistence type="predicted"/>
<sequence length="179" mass="20592">MPIAWWPTKVTPASRIALMFWKIVCACEKKNVHINCVIADGYSINRKFFHLVSLRKFSLDNDDCVYTAPNPYSANRAIFLCLDPSHLIKTIRNSFYASRPGGSRYLNMLGPGHDILWEHVAKLYEMEKSMPPTSITKLTSNHIQLTPFSKMNVKLAKDVLSHKVAEAVSAYVRRWRRYC</sequence>